<dbReference type="EMBL" id="CAJVPY010006916">
    <property type="protein sequence ID" value="CAG8671760.1"/>
    <property type="molecule type" value="Genomic_DNA"/>
</dbReference>
<dbReference type="OrthoDB" id="2435417at2759"/>
<feature type="compositionally biased region" description="Basic and acidic residues" evidence="1">
    <location>
        <begin position="368"/>
        <end position="380"/>
    </location>
</feature>
<evidence type="ECO:0000313" key="3">
    <source>
        <dbReference type="Proteomes" id="UP000789405"/>
    </source>
</evidence>
<organism evidence="2 3">
    <name type="scientific">Dentiscutata erythropus</name>
    <dbReference type="NCBI Taxonomy" id="1348616"/>
    <lineage>
        <taxon>Eukaryota</taxon>
        <taxon>Fungi</taxon>
        <taxon>Fungi incertae sedis</taxon>
        <taxon>Mucoromycota</taxon>
        <taxon>Glomeromycotina</taxon>
        <taxon>Glomeromycetes</taxon>
        <taxon>Diversisporales</taxon>
        <taxon>Gigasporaceae</taxon>
        <taxon>Dentiscutata</taxon>
    </lineage>
</organism>
<feature type="compositionally biased region" description="Basic and acidic residues" evidence="1">
    <location>
        <begin position="445"/>
        <end position="460"/>
    </location>
</feature>
<feature type="compositionally biased region" description="Low complexity" evidence="1">
    <location>
        <begin position="381"/>
        <end position="394"/>
    </location>
</feature>
<feature type="compositionally biased region" description="Basic and acidic residues" evidence="1">
    <location>
        <begin position="731"/>
        <end position="779"/>
    </location>
</feature>
<feature type="region of interest" description="Disordered" evidence="1">
    <location>
        <begin position="181"/>
        <end position="480"/>
    </location>
</feature>
<keyword evidence="3" id="KW-1185">Reference proteome</keyword>
<feature type="compositionally biased region" description="Low complexity" evidence="1">
    <location>
        <begin position="466"/>
        <end position="477"/>
    </location>
</feature>
<feature type="region of interest" description="Disordered" evidence="1">
    <location>
        <begin position="98"/>
        <end position="121"/>
    </location>
</feature>
<feature type="region of interest" description="Disordered" evidence="1">
    <location>
        <begin position="1"/>
        <end position="35"/>
    </location>
</feature>
<evidence type="ECO:0000313" key="2">
    <source>
        <dbReference type="EMBL" id="CAG8671760.1"/>
    </source>
</evidence>
<protein>
    <submittedName>
        <fullName evidence="2">6149_t:CDS:1</fullName>
    </submittedName>
</protein>
<reference evidence="2" key="1">
    <citation type="submission" date="2021-06" db="EMBL/GenBank/DDBJ databases">
        <authorList>
            <person name="Kallberg Y."/>
            <person name="Tangrot J."/>
            <person name="Rosling A."/>
        </authorList>
    </citation>
    <scope>NUCLEOTIDE SEQUENCE</scope>
    <source>
        <strain evidence="2">MA453B</strain>
    </source>
</reference>
<proteinExistence type="predicted"/>
<name>A0A9N9EBG0_9GLOM</name>
<dbReference type="Proteomes" id="UP000789405">
    <property type="component" value="Unassembled WGS sequence"/>
</dbReference>
<feature type="compositionally biased region" description="Low complexity" evidence="1">
    <location>
        <begin position="190"/>
        <end position="200"/>
    </location>
</feature>
<sequence>MGKLNLLFGKKKRSSNDNESPVTPIPSTLTKNGTPRLSLEYSKSEFIIPVPKAISPPPSVQAQKEQKNDALLDEILSELSLVGTKFVLLHDLQEPKKLMQKSKRQLKDSSEDSTSEASDSNIKGNVIRRVIPNNVNEGIPVIQHKNEITQKIVTVEDWVQDVNPCDGVNNVLDRMKDRHRMEARAPHLSPPQLQQQLYNYPDDDRYDRNGRYEREPLDRIHDDYRERDDYRQPRDDYRHPRDDYRYPRDDPRYPRDDPRYPRDDPRYPRDDPRNPRDDPRYPRDDPRYPRDDPRYPKDYPRDDYRHPRDEYRYVHDDSDYHYHGSRQVGTGGRNDNLYPIENKISREKLRNNNTATVRFRNKTPSVASDDHSPNIKRYYDKSSQQIPSSSHKSPNPNVKIRPSVNVSPPSIDDSRSRRSSMSSRSDVREMVYDRSRMFKSNKYRSRNESDERLSRNDSIRSKRSHTSSISSKSSSLSERVNNDIIRREPINRHLAISNNLANRASILSIDSDIVPLGRKYGLNGLNLPNAINEDASDSQSISSNRESVASSSTSFKISNSRRKNIPSSRRYDLRPGPIPRHNNGHNGYREREDPTGRYFHDELPPPPPRYNTYQYRDDRYPPKQLPYDMPRSKYGYPPPPQPTPPSDPALNPNKKVPLIEMAGYRYDQTKRTANQPFMAKDSHPRPFSPEGSHRGGYFPRDRGYLSQEREYLQSQERDEYNPSDRVYSSRFYDRGDRREYDRERDGYGVDRYDRYNDRYNERYNDRYSDRHSDRLNDRY</sequence>
<feature type="region of interest" description="Disordered" evidence="1">
    <location>
        <begin position="673"/>
        <end position="779"/>
    </location>
</feature>
<feature type="compositionally biased region" description="Basic and acidic residues" evidence="1">
    <location>
        <begin position="587"/>
        <end position="603"/>
    </location>
</feature>
<feature type="compositionally biased region" description="Basic and acidic residues" evidence="1">
    <location>
        <begin position="699"/>
        <end position="722"/>
    </location>
</feature>
<feature type="compositionally biased region" description="Polar residues" evidence="1">
    <location>
        <begin position="17"/>
        <end position="35"/>
    </location>
</feature>
<gene>
    <name evidence="2" type="ORF">DERYTH_LOCUS11281</name>
</gene>
<evidence type="ECO:0000256" key="1">
    <source>
        <dbReference type="SAM" id="MobiDB-lite"/>
    </source>
</evidence>
<feature type="compositionally biased region" description="Pro residues" evidence="1">
    <location>
        <begin position="636"/>
        <end position="647"/>
    </location>
</feature>
<dbReference type="AlphaFoldDB" id="A0A9N9EBG0"/>
<feature type="compositionally biased region" description="Basic and acidic residues" evidence="1">
    <location>
        <begin position="425"/>
        <end position="436"/>
    </location>
</feature>
<feature type="compositionally biased region" description="Polar residues" evidence="1">
    <location>
        <begin position="351"/>
        <end position="366"/>
    </location>
</feature>
<accession>A0A9N9EBG0</accession>
<feature type="region of interest" description="Disordered" evidence="1">
    <location>
        <begin position="532"/>
        <end position="654"/>
    </location>
</feature>
<feature type="compositionally biased region" description="Basic and acidic residues" evidence="1">
    <location>
        <begin position="202"/>
        <end position="322"/>
    </location>
</feature>
<feature type="compositionally biased region" description="Polar residues" evidence="1">
    <location>
        <begin position="537"/>
        <end position="558"/>
    </location>
</feature>
<comment type="caution">
    <text evidence="2">The sequence shown here is derived from an EMBL/GenBank/DDBJ whole genome shotgun (WGS) entry which is preliminary data.</text>
</comment>